<dbReference type="Pfam" id="PF20074">
    <property type="entry name" value="DUF6470"/>
    <property type="match status" value="1"/>
</dbReference>
<proteinExistence type="predicted"/>
<name>A0A3S0JQZ9_9BACI</name>
<sequence length="188" mass="21193">MQFPRIQIKTTDTKLDLNIQDSIQIIKQPKADLKIEQPAAIVEINKKDGTLHIDSTQARRDLGYFPMKEVVQKYAQEGRQEMLKGISRRVREGNQMMMTAGKHQDGAVFQQIAKQNHGPKRPGPYNIKFVPSVGSVKIDYIPGSVDINIQKRNPEIDAKVNKPIHDYQPGKVTGTIVQRPSIEIDVIG</sequence>
<organism evidence="1 2">
    <name type="scientific">Lysinibacillus telephonicus</name>
    <dbReference type="NCBI Taxonomy" id="1714840"/>
    <lineage>
        <taxon>Bacteria</taxon>
        <taxon>Bacillati</taxon>
        <taxon>Bacillota</taxon>
        <taxon>Bacilli</taxon>
        <taxon>Bacillales</taxon>
        <taxon>Bacillaceae</taxon>
        <taxon>Lysinibacillus</taxon>
    </lineage>
</organism>
<evidence type="ECO:0000313" key="2">
    <source>
        <dbReference type="Proteomes" id="UP000276349"/>
    </source>
</evidence>
<evidence type="ECO:0008006" key="3">
    <source>
        <dbReference type="Google" id="ProtNLM"/>
    </source>
</evidence>
<gene>
    <name evidence="1" type="ORF">EKG35_05955</name>
</gene>
<evidence type="ECO:0000313" key="1">
    <source>
        <dbReference type="EMBL" id="RTQ94299.1"/>
    </source>
</evidence>
<dbReference type="OrthoDB" id="2112831at2"/>
<dbReference type="EMBL" id="RXNR01000012">
    <property type="protein sequence ID" value="RTQ94299.1"/>
    <property type="molecule type" value="Genomic_DNA"/>
</dbReference>
<dbReference type="Proteomes" id="UP000276349">
    <property type="component" value="Unassembled WGS sequence"/>
</dbReference>
<keyword evidence="2" id="KW-1185">Reference proteome</keyword>
<dbReference type="InterPro" id="IPR045527">
    <property type="entry name" value="DUF6470"/>
</dbReference>
<protein>
    <recommendedName>
        <fullName evidence="3">YviE</fullName>
    </recommendedName>
</protein>
<dbReference type="AlphaFoldDB" id="A0A3S0JQZ9"/>
<comment type="caution">
    <text evidence="1">The sequence shown here is derived from an EMBL/GenBank/DDBJ whole genome shotgun (WGS) entry which is preliminary data.</text>
</comment>
<accession>A0A3S0JQZ9</accession>
<reference evidence="1 2" key="1">
    <citation type="submission" date="2018-12" db="EMBL/GenBank/DDBJ databases">
        <authorList>
            <person name="Yu L."/>
        </authorList>
    </citation>
    <scope>NUCLEOTIDE SEQUENCE [LARGE SCALE GENOMIC DNA]</scope>
    <source>
        <strain evidence="1 2">S5H2222</strain>
    </source>
</reference>